<keyword evidence="2" id="KW-1185">Reference proteome</keyword>
<comment type="caution">
    <text evidence="1">The sequence shown here is derived from an EMBL/GenBank/DDBJ whole genome shotgun (WGS) entry which is preliminary data.</text>
</comment>
<accession>A0ABQ5G647</accession>
<dbReference type="EMBL" id="BQNB010018141">
    <property type="protein sequence ID" value="GJT71117.1"/>
    <property type="molecule type" value="Genomic_DNA"/>
</dbReference>
<evidence type="ECO:0000313" key="1">
    <source>
        <dbReference type="EMBL" id="GJT71117.1"/>
    </source>
</evidence>
<protein>
    <submittedName>
        <fullName evidence="1">Uncharacterized protein</fullName>
    </submittedName>
</protein>
<organism evidence="1 2">
    <name type="scientific">Tanacetum coccineum</name>
    <dbReference type="NCBI Taxonomy" id="301880"/>
    <lineage>
        <taxon>Eukaryota</taxon>
        <taxon>Viridiplantae</taxon>
        <taxon>Streptophyta</taxon>
        <taxon>Embryophyta</taxon>
        <taxon>Tracheophyta</taxon>
        <taxon>Spermatophyta</taxon>
        <taxon>Magnoliopsida</taxon>
        <taxon>eudicotyledons</taxon>
        <taxon>Gunneridae</taxon>
        <taxon>Pentapetalae</taxon>
        <taxon>asterids</taxon>
        <taxon>campanulids</taxon>
        <taxon>Asterales</taxon>
        <taxon>Asteraceae</taxon>
        <taxon>Asteroideae</taxon>
        <taxon>Anthemideae</taxon>
        <taxon>Anthemidinae</taxon>
        <taxon>Tanacetum</taxon>
    </lineage>
</organism>
<reference evidence="1" key="1">
    <citation type="journal article" date="2022" name="Int. J. Mol. Sci.">
        <title>Draft Genome of Tanacetum Coccineum: Genomic Comparison of Closely Related Tanacetum-Family Plants.</title>
        <authorList>
            <person name="Yamashiro T."/>
            <person name="Shiraishi A."/>
            <person name="Nakayama K."/>
            <person name="Satake H."/>
        </authorList>
    </citation>
    <scope>NUCLEOTIDE SEQUENCE</scope>
</reference>
<name>A0ABQ5G647_9ASTR</name>
<dbReference type="Proteomes" id="UP001151760">
    <property type="component" value="Unassembled WGS sequence"/>
</dbReference>
<evidence type="ECO:0000313" key="2">
    <source>
        <dbReference type="Proteomes" id="UP001151760"/>
    </source>
</evidence>
<gene>
    <name evidence="1" type="ORF">Tco_1030403</name>
</gene>
<sequence>MLEDFSSNGKGPLSAVLFLGIQLTKFFTRNLSLQGSDFPEFQGIGMIIKNVLVQARILWIPESMLMFPDFSLSTDEVHLALLRSMRITTLPTLMFFGSNKYPREAEQYTFQICGKAVVLSDAFCPSGRGMRDIFNKTILVVVVREYDSSFDIRVLFSVGSGSLDFNAFFFEISIECLVQELRALSVTDSILEALKIALNHREKS</sequence>
<reference evidence="1" key="2">
    <citation type="submission" date="2022-01" db="EMBL/GenBank/DDBJ databases">
        <authorList>
            <person name="Yamashiro T."/>
            <person name="Shiraishi A."/>
            <person name="Satake H."/>
            <person name="Nakayama K."/>
        </authorList>
    </citation>
    <scope>NUCLEOTIDE SEQUENCE</scope>
</reference>
<proteinExistence type="predicted"/>